<proteinExistence type="predicted"/>
<evidence type="ECO:0000313" key="4">
    <source>
        <dbReference type="WBParaSite" id="SSTP_0000240200.1"/>
    </source>
</evidence>
<feature type="domain" description="S phase cyclin A-associated protein in the endoplasmic reticulum N-terminal" evidence="2">
    <location>
        <begin position="4"/>
        <end position="82"/>
    </location>
</feature>
<sequence length="1080" mass="127992">MDKTKDKEINPIQWTFHVESVRTSIDRVYQLCHQKLHVLGCKEMLFYLTNSIKDFQSLIEIIELEKNFDTNSHPTSIAWEIRVPGAFVDEDKKLSNNDQSKKIHTNSIKNNDTEDWHIVERKRKSKAILNPRCVMDIPQTKKSMAKIAHAKQMQWEEHKKFLEEKSISKKRLDKKNSLKNKKKDKIDVVVEEMEEEYMDEEWKALTEEEESLAQEEESLKKEIEDEELTSNHDSISNKFMDLKSCVDKWSSETQKYAEDLWKEIVQKNVNFGYRKVGEILQKHEKFSSPIRKKPNDYEERLARAEEVRIQILEDKCKRIRQLFDKVAKVRQKRLEIIEKKRIHLERKMQKAEQNRKKIYEDAILKNWEEENYLRSMIFERAAETALRDIQLKKEAQILQERLNNLKEERLKKCEEKAAKEAAAKERLRQTEDEKKAKLALKIAKMEVIVEQKKAKEKEKSDMIHNKNVEKNKRKDQKIESYNTERGELMEKIIEKQKNSTIRYEKGLDQVRKKANELGIQKSIDTFISLSQFTHLPSFIEYSSDKIKKCTICDIILSSDINVISHCIDEGHMVKSKNKYESLSEDVIKHFLENNIITLDKESPRRHCYINQNNGLPILLSNTIKNKKKEIKLKKRLLQKAKIDEENLINNIYIEEGITSKNYPSSYTKYINTLKKMEIDLSKYDFENCRSLSNSEISTIQKSLYFVGNKTNDQGNTNDIVNCLINNTNIEVYLKLYIYFIYMKDTRIEKLIFKLQQILLQLTNKCQLFNLLIFYGTFFINMIDGIIYNINNSSNISKKFLESQLSLLTIVVEKIKNITTNKYDLQSYEDKLSLYIDYLNTVNFFKFLSHKQLTFAIDSIASFYFILLKQVQFIQNFDSNYLKEYLEPGFFSFLIDGCLENIYSTPFDENNKKILNVFINIFICYNNQINITFFKKIIRKKTEISVKITYIFTKSLQLLVKSSDIETIKNLLYSILLFSKISQKTKTLCYLGWTQSIAYHLTLLPLEFFIKWKYRIYLLSTLISICYQSPNATMIVRNEIDIQWLVKFLEDAKDCKNDSDIINSMIPKSSWEKILLYFREV</sequence>
<dbReference type="WBParaSite" id="TCONS_00009185.p1">
    <property type="protein sequence ID" value="TCONS_00009185.p1"/>
    <property type="gene ID" value="XLOC_007023"/>
</dbReference>
<organism evidence="4">
    <name type="scientific">Strongyloides stercoralis</name>
    <name type="common">Threadworm</name>
    <dbReference type="NCBI Taxonomy" id="6248"/>
    <lineage>
        <taxon>Eukaryota</taxon>
        <taxon>Metazoa</taxon>
        <taxon>Ecdysozoa</taxon>
        <taxon>Nematoda</taxon>
        <taxon>Chromadorea</taxon>
        <taxon>Rhabditida</taxon>
        <taxon>Tylenchina</taxon>
        <taxon>Panagrolaimomorpha</taxon>
        <taxon>Strongyloidoidea</taxon>
        <taxon>Strongyloididae</taxon>
        <taxon>Strongyloides</taxon>
    </lineage>
</organism>
<dbReference type="Proteomes" id="UP000035681">
    <property type="component" value="Unplaced"/>
</dbReference>
<feature type="coiled-coil region" evidence="1">
    <location>
        <begin position="471"/>
        <end position="498"/>
    </location>
</feature>
<dbReference type="InterPro" id="IPR032446">
    <property type="entry name" value="SCAPER_N"/>
</dbReference>
<reference evidence="4" key="1">
    <citation type="submission" date="2015-08" db="UniProtKB">
        <authorList>
            <consortium name="WormBaseParasite"/>
        </authorList>
    </citation>
    <scope>IDENTIFICATION</scope>
</reference>
<accession>A0A0K0DYT6</accession>
<feature type="coiled-coil region" evidence="1">
    <location>
        <begin position="388"/>
        <end position="433"/>
    </location>
</feature>
<dbReference type="PANTHER" id="PTHR31434:SF2">
    <property type="entry name" value="S PHASE CYCLIN A-ASSOCIATED PROTEIN IN THE ENDOPLASMIC RETICULUM"/>
    <property type="match status" value="1"/>
</dbReference>
<evidence type="ECO:0000256" key="1">
    <source>
        <dbReference type="SAM" id="Coils"/>
    </source>
</evidence>
<name>A0A0K0DYT6_STRER</name>
<evidence type="ECO:0000259" key="2">
    <source>
        <dbReference type="Pfam" id="PF16501"/>
    </source>
</evidence>
<feature type="coiled-coil region" evidence="1">
    <location>
        <begin position="190"/>
        <end position="229"/>
    </location>
</feature>
<keyword evidence="1" id="KW-0175">Coiled coil</keyword>
<dbReference type="WBParaSite" id="SSTP_0000240200.1">
    <property type="protein sequence ID" value="SSTP_0000240200.1"/>
    <property type="gene ID" value="SSTP_0000240200"/>
</dbReference>
<feature type="coiled-coil region" evidence="1">
    <location>
        <begin position="302"/>
        <end position="361"/>
    </location>
</feature>
<dbReference type="AlphaFoldDB" id="A0A0K0DYT6"/>
<keyword evidence="3" id="KW-1185">Reference proteome</keyword>
<dbReference type="PANTHER" id="PTHR31434">
    <property type="entry name" value="S PHASE CYCLIN A-ASSOCIATED PROTEIN IN THE ENDOPLASMIC RETICULUM"/>
    <property type="match status" value="1"/>
</dbReference>
<evidence type="ECO:0000313" key="3">
    <source>
        <dbReference type="Proteomes" id="UP000035681"/>
    </source>
</evidence>
<dbReference type="Pfam" id="PF16501">
    <property type="entry name" value="SCAPER_N"/>
    <property type="match status" value="1"/>
</dbReference>
<protein>
    <submittedName>
        <fullName evidence="4 5">SCAPER_N domain-containing protein</fullName>
    </submittedName>
</protein>
<evidence type="ECO:0000313" key="5">
    <source>
        <dbReference type="WBParaSite" id="TCONS_00009185.p1"/>
    </source>
</evidence>